<name>A0AAV2ELL5_9ROSI</name>
<evidence type="ECO:0000313" key="9">
    <source>
        <dbReference type="EMBL" id="CAL1386602.1"/>
    </source>
</evidence>
<reference evidence="9 10" key="1">
    <citation type="submission" date="2024-04" db="EMBL/GenBank/DDBJ databases">
        <authorList>
            <person name="Fracassetti M."/>
        </authorList>
    </citation>
    <scope>NUCLEOTIDE SEQUENCE [LARGE SCALE GENOMIC DNA]</scope>
</reference>
<keyword evidence="3" id="KW-0238">DNA-binding</keyword>
<keyword evidence="2" id="KW-0805">Transcription regulation</keyword>
<evidence type="ECO:0000256" key="2">
    <source>
        <dbReference type="ARBA" id="ARBA00023015"/>
    </source>
</evidence>
<feature type="region of interest" description="Disordered" evidence="7">
    <location>
        <begin position="164"/>
        <end position="208"/>
    </location>
</feature>
<dbReference type="SUPFAM" id="SSF54171">
    <property type="entry name" value="DNA-binding domain"/>
    <property type="match status" value="1"/>
</dbReference>
<dbReference type="FunFam" id="3.30.730.10:FF:000001">
    <property type="entry name" value="Ethylene-responsive transcription factor 2"/>
    <property type="match status" value="1"/>
</dbReference>
<dbReference type="InterPro" id="IPR044808">
    <property type="entry name" value="ERF_plant"/>
</dbReference>
<feature type="domain" description="AP2/ERF" evidence="8">
    <location>
        <begin position="90"/>
        <end position="148"/>
    </location>
</feature>
<keyword evidence="5" id="KW-0539">Nucleus</keyword>
<dbReference type="InterPro" id="IPR036955">
    <property type="entry name" value="AP2/ERF_dom_sf"/>
</dbReference>
<evidence type="ECO:0000256" key="4">
    <source>
        <dbReference type="ARBA" id="ARBA00023163"/>
    </source>
</evidence>
<keyword evidence="10" id="KW-1185">Reference proteome</keyword>
<evidence type="ECO:0000259" key="8">
    <source>
        <dbReference type="PROSITE" id="PS51032"/>
    </source>
</evidence>
<dbReference type="PRINTS" id="PR00367">
    <property type="entry name" value="ETHRSPELEMNT"/>
</dbReference>
<dbReference type="EMBL" id="OZ034818">
    <property type="protein sequence ID" value="CAL1386602.1"/>
    <property type="molecule type" value="Genomic_DNA"/>
</dbReference>
<dbReference type="PROSITE" id="PS51032">
    <property type="entry name" value="AP2_ERF"/>
    <property type="match status" value="1"/>
</dbReference>
<evidence type="ECO:0000256" key="5">
    <source>
        <dbReference type="ARBA" id="ARBA00023242"/>
    </source>
</evidence>
<dbReference type="GO" id="GO:0005634">
    <property type="term" value="C:nucleus"/>
    <property type="evidence" value="ECO:0007669"/>
    <property type="project" value="UniProtKB-SubCell"/>
</dbReference>
<accession>A0AAV2ELL5</accession>
<dbReference type="Gene3D" id="3.30.730.10">
    <property type="entry name" value="AP2/ERF domain"/>
    <property type="match status" value="1"/>
</dbReference>
<proteinExistence type="inferred from homology"/>
<feature type="region of interest" description="Disordered" evidence="7">
    <location>
        <begin position="32"/>
        <end position="51"/>
    </location>
</feature>
<organism evidence="9 10">
    <name type="scientific">Linum trigynum</name>
    <dbReference type="NCBI Taxonomy" id="586398"/>
    <lineage>
        <taxon>Eukaryota</taxon>
        <taxon>Viridiplantae</taxon>
        <taxon>Streptophyta</taxon>
        <taxon>Embryophyta</taxon>
        <taxon>Tracheophyta</taxon>
        <taxon>Spermatophyta</taxon>
        <taxon>Magnoliopsida</taxon>
        <taxon>eudicotyledons</taxon>
        <taxon>Gunneridae</taxon>
        <taxon>Pentapetalae</taxon>
        <taxon>rosids</taxon>
        <taxon>fabids</taxon>
        <taxon>Malpighiales</taxon>
        <taxon>Linaceae</taxon>
        <taxon>Linum</taxon>
    </lineage>
</organism>
<dbReference type="SMART" id="SM00380">
    <property type="entry name" value="AP2"/>
    <property type="match status" value="1"/>
</dbReference>
<evidence type="ECO:0000256" key="1">
    <source>
        <dbReference type="ARBA" id="ARBA00004123"/>
    </source>
</evidence>
<dbReference type="CDD" id="cd00018">
    <property type="entry name" value="AP2"/>
    <property type="match status" value="1"/>
</dbReference>
<evidence type="ECO:0000313" key="10">
    <source>
        <dbReference type="Proteomes" id="UP001497516"/>
    </source>
</evidence>
<evidence type="ECO:0000256" key="7">
    <source>
        <dbReference type="SAM" id="MobiDB-lite"/>
    </source>
</evidence>
<evidence type="ECO:0000256" key="6">
    <source>
        <dbReference type="ARBA" id="ARBA00024343"/>
    </source>
</evidence>
<dbReference type="Pfam" id="PF00847">
    <property type="entry name" value="AP2"/>
    <property type="match status" value="1"/>
</dbReference>
<protein>
    <recommendedName>
        <fullName evidence="8">AP2/ERF domain-containing protein</fullName>
    </recommendedName>
</protein>
<dbReference type="PANTHER" id="PTHR31190:SF102">
    <property type="entry name" value="AP2_ERF DOMAIN-CONTAINING PROTEIN"/>
    <property type="match status" value="1"/>
</dbReference>
<dbReference type="GO" id="GO:0009873">
    <property type="term" value="P:ethylene-activated signaling pathway"/>
    <property type="evidence" value="ECO:0007669"/>
    <property type="project" value="InterPro"/>
</dbReference>
<feature type="compositionally biased region" description="Low complexity" evidence="7">
    <location>
        <begin position="177"/>
        <end position="192"/>
    </location>
</feature>
<dbReference type="GO" id="GO:0003700">
    <property type="term" value="F:DNA-binding transcription factor activity"/>
    <property type="evidence" value="ECO:0007669"/>
    <property type="project" value="InterPro"/>
</dbReference>
<dbReference type="InterPro" id="IPR001471">
    <property type="entry name" value="AP2/ERF_dom"/>
</dbReference>
<dbReference type="GO" id="GO:0003677">
    <property type="term" value="F:DNA binding"/>
    <property type="evidence" value="ECO:0007669"/>
    <property type="project" value="UniProtKB-KW"/>
</dbReference>
<dbReference type="PANTHER" id="PTHR31190">
    <property type="entry name" value="DNA-BINDING DOMAIN"/>
    <property type="match status" value="1"/>
</dbReference>
<gene>
    <name evidence="9" type="ORF">LTRI10_LOCUS27640</name>
</gene>
<dbReference type="InterPro" id="IPR016177">
    <property type="entry name" value="DNA-bd_dom_sf"/>
</dbReference>
<keyword evidence="4" id="KW-0804">Transcription</keyword>
<comment type="similarity">
    <text evidence="6">Belongs to the AP2/ERF transcription factor family. ERF subfamily.</text>
</comment>
<comment type="subcellular location">
    <subcellularLocation>
        <location evidence="1">Nucleus</location>
    </subcellularLocation>
</comment>
<evidence type="ECO:0000256" key="3">
    <source>
        <dbReference type="ARBA" id="ARBA00023125"/>
    </source>
</evidence>
<dbReference type="Proteomes" id="UP001497516">
    <property type="component" value="Chromosome 5"/>
</dbReference>
<dbReference type="AlphaFoldDB" id="A0AAV2ELL5"/>
<sequence>MCTLQIDEAAFSLFFEDGPFSALESIRKHLLDDDEPPTTEPAADSYTAPSPVGTESFLSSLISAADWTDILSETVDTAPLPAAVLPKKAHYKGVRRRPWGKYAAEIRDPKKNGSRIWLGTYETPQDAALAYDRAAFRMRGSKAKLNFPHLVGSSADYEPVRVTNSKKRVSAEPCTTSFSSSSSSSSPLLSFSGAETETESPRGKKSKMSMIESYLQLEAGWDFDLLG</sequence>